<feature type="transmembrane region" description="Helical" evidence="2">
    <location>
        <begin position="287"/>
        <end position="314"/>
    </location>
</feature>
<accession>A0A8H5BLJ3</accession>
<keyword evidence="2" id="KW-0812">Transmembrane</keyword>
<name>A0A8H5BLJ3_9AGAR</name>
<protein>
    <submittedName>
        <fullName evidence="3">Uncharacterized protein</fullName>
    </submittedName>
</protein>
<keyword evidence="2" id="KW-0472">Membrane</keyword>
<dbReference type="EMBL" id="JAACJJ010000016">
    <property type="protein sequence ID" value="KAF5324352.1"/>
    <property type="molecule type" value="Genomic_DNA"/>
</dbReference>
<feature type="transmembrane region" description="Helical" evidence="2">
    <location>
        <begin position="320"/>
        <end position="341"/>
    </location>
</feature>
<proteinExistence type="predicted"/>
<keyword evidence="4" id="KW-1185">Reference proteome</keyword>
<comment type="caution">
    <text evidence="3">The sequence shown here is derived from an EMBL/GenBank/DDBJ whole genome shotgun (WGS) entry which is preliminary data.</text>
</comment>
<dbReference type="AlphaFoldDB" id="A0A8H5BLJ3"/>
<evidence type="ECO:0000313" key="4">
    <source>
        <dbReference type="Proteomes" id="UP000567179"/>
    </source>
</evidence>
<organism evidence="3 4">
    <name type="scientific">Psilocybe cf. subviscida</name>
    <dbReference type="NCBI Taxonomy" id="2480587"/>
    <lineage>
        <taxon>Eukaryota</taxon>
        <taxon>Fungi</taxon>
        <taxon>Dikarya</taxon>
        <taxon>Basidiomycota</taxon>
        <taxon>Agaricomycotina</taxon>
        <taxon>Agaricomycetes</taxon>
        <taxon>Agaricomycetidae</taxon>
        <taxon>Agaricales</taxon>
        <taxon>Agaricineae</taxon>
        <taxon>Strophariaceae</taxon>
        <taxon>Psilocybe</taxon>
    </lineage>
</organism>
<evidence type="ECO:0000256" key="1">
    <source>
        <dbReference type="SAM" id="MobiDB-lite"/>
    </source>
</evidence>
<gene>
    <name evidence="3" type="ORF">D9619_011333</name>
</gene>
<feature type="transmembrane region" description="Helical" evidence="2">
    <location>
        <begin position="213"/>
        <end position="234"/>
    </location>
</feature>
<feature type="region of interest" description="Disordered" evidence="1">
    <location>
        <begin position="96"/>
        <end position="127"/>
    </location>
</feature>
<feature type="transmembrane region" description="Helical" evidence="2">
    <location>
        <begin position="246"/>
        <end position="267"/>
    </location>
</feature>
<sequence>MLQVHVVYSWLGPPHRTMSASHTPPPPERYSLTSEQFAQIKQHYEPTVHPPEVPLQDPEIITNFQRLQLELQSFLHRHISDTVALQDRIVNKATAKVPDSGAHSNQDLGDLSTGVPDLESHGSDDGASIHDTELKSRTTHRVPVPNINIPLQEHISALQAFLTMHSMNLQTLQKAHEIFGQRQETTLKVADHNGSANDTLNLENLNQQFNMQVLESTFTAALIVAVLSLVVSIISDNRSTTFNVGMLFAFISVGIHFGNIVIAGRGIALTAQIDELLPGKDASYFRFYLAACEQLQFVATLVFILSTIIMTFIIFSSVAYPIVLLVLSIVSLVFVFSSVYWEVSMTFRNWKFLAKNIQSLRTSWNTVSNRHRRRVFPNLYRREKPPT</sequence>
<feature type="compositionally biased region" description="Basic and acidic residues" evidence="1">
    <location>
        <begin position="118"/>
        <end position="127"/>
    </location>
</feature>
<keyword evidence="2" id="KW-1133">Transmembrane helix</keyword>
<evidence type="ECO:0000313" key="3">
    <source>
        <dbReference type="EMBL" id="KAF5324352.1"/>
    </source>
</evidence>
<evidence type="ECO:0000256" key="2">
    <source>
        <dbReference type="SAM" id="Phobius"/>
    </source>
</evidence>
<reference evidence="3 4" key="1">
    <citation type="journal article" date="2020" name="ISME J.">
        <title>Uncovering the hidden diversity of litter-decomposition mechanisms in mushroom-forming fungi.</title>
        <authorList>
            <person name="Floudas D."/>
            <person name="Bentzer J."/>
            <person name="Ahren D."/>
            <person name="Johansson T."/>
            <person name="Persson P."/>
            <person name="Tunlid A."/>
        </authorList>
    </citation>
    <scope>NUCLEOTIDE SEQUENCE [LARGE SCALE GENOMIC DNA]</scope>
    <source>
        <strain evidence="3 4">CBS 101986</strain>
    </source>
</reference>
<dbReference type="OrthoDB" id="3062838at2759"/>
<dbReference type="Proteomes" id="UP000567179">
    <property type="component" value="Unassembled WGS sequence"/>
</dbReference>